<dbReference type="Pfam" id="PF00289">
    <property type="entry name" value="Biotin_carb_N"/>
    <property type="match status" value="1"/>
</dbReference>
<dbReference type="PROSITE" id="PS00867">
    <property type="entry name" value="CPSASE_2"/>
    <property type="match status" value="1"/>
</dbReference>
<evidence type="ECO:0000256" key="4">
    <source>
        <dbReference type="ARBA" id="ARBA00022840"/>
    </source>
</evidence>
<dbReference type="PROSITE" id="PS50975">
    <property type="entry name" value="ATP_GRASP"/>
    <property type="match status" value="1"/>
</dbReference>
<reference evidence="12 13" key="1">
    <citation type="journal article" date="2010" name="Stand. Genomic Sci.">
        <title>Complete genome sequence of Segniliparus rotundus type strain (CDC 1076).</title>
        <authorList>
            <person name="Sikorski J."/>
            <person name="Lapidus A."/>
            <person name="Copeland A."/>
            <person name="Misra M."/>
            <person name="Glavina Del Rio T."/>
            <person name="Nolan M."/>
            <person name="Lucas S."/>
            <person name="Chen F."/>
            <person name="Tice H."/>
            <person name="Cheng J.F."/>
            <person name="Jando M."/>
            <person name="Schneider S."/>
            <person name="Bruce D."/>
            <person name="Goodwin L."/>
            <person name="Pitluck S."/>
            <person name="Liolios K."/>
            <person name="Mikhailova N."/>
            <person name="Pati A."/>
            <person name="Ivanova N."/>
            <person name="Mavromatis K."/>
            <person name="Chen A."/>
            <person name="Palaniappan K."/>
            <person name="Chertkov O."/>
            <person name="Land M."/>
            <person name="Hauser L."/>
            <person name="Chang Y.J."/>
            <person name="Jeffries C.D."/>
            <person name="Brettin T."/>
            <person name="Detter J.C."/>
            <person name="Han C."/>
            <person name="Rohde M."/>
            <person name="Goker M."/>
            <person name="Bristow J."/>
            <person name="Eisen J.A."/>
            <person name="Markowitz V."/>
            <person name="Hugenholtz P."/>
            <person name="Kyrpides N.C."/>
            <person name="Klenk H.P."/>
        </authorList>
    </citation>
    <scope>NUCLEOTIDE SEQUENCE [LARGE SCALE GENOMIC DNA]</scope>
    <source>
        <strain evidence="13">ATCC BAA-972 / CDC 1076 / CIP 108378 / DSM 44985 / JCM 13578</strain>
    </source>
</reference>
<dbReference type="Pfam" id="PF00364">
    <property type="entry name" value="Biotin_lipoyl"/>
    <property type="match status" value="1"/>
</dbReference>
<dbReference type="AlphaFoldDB" id="D6ZAX0"/>
<dbReference type="GO" id="GO:0046872">
    <property type="term" value="F:metal ion binding"/>
    <property type="evidence" value="ECO:0007669"/>
    <property type="project" value="InterPro"/>
</dbReference>
<evidence type="ECO:0000259" key="11">
    <source>
        <dbReference type="PROSITE" id="PS50979"/>
    </source>
</evidence>
<dbReference type="SUPFAM" id="SSF51246">
    <property type="entry name" value="Rudiment single hybrid motif"/>
    <property type="match status" value="1"/>
</dbReference>
<dbReference type="InterPro" id="IPR005482">
    <property type="entry name" value="Biotin_COase_C"/>
</dbReference>
<evidence type="ECO:0000256" key="5">
    <source>
        <dbReference type="ARBA" id="ARBA00023267"/>
    </source>
</evidence>
<evidence type="ECO:0000256" key="8">
    <source>
        <dbReference type="SAM" id="MobiDB-lite"/>
    </source>
</evidence>
<evidence type="ECO:0000313" key="12">
    <source>
        <dbReference type="EMBL" id="ADG98856.1"/>
    </source>
</evidence>
<dbReference type="HOGENOM" id="CLU_000395_3_3_11"/>
<dbReference type="InterPro" id="IPR016185">
    <property type="entry name" value="PreATP-grasp_dom_sf"/>
</dbReference>
<dbReference type="InterPro" id="IPR000089">
    <property type="entry name" value="Biotin_lipoyl"/>
</dbReference>
<feature type="domain" description="Lipoyl-binding" evidence="9">
    <location>
        <begin position="589"/>
        <end position="664"/>
    </location>
</feature>
<comment type="catalytic activity">
    <reaction evidence="6">
        <text>N(6)-biotinyl-L-lysyl-[protein] + hydrogencarbonate + ATP = N(6)-carboxybiotinyl-L-lysyl-[protein] + ADP + phosphate + H(+)</text>
        <dbReference type="Rhea" id="RHEA:13501"/>
        <dbReference type="Rhea" id="RHEA-COMP:10505"/>
        <dbReference type="Rhea" id="RHEA-COMP:10506"/>
        <dbReference type="ChEBI" id="CHEBI:15378"/>
        <dbReference type="ChEBI" id="CHEBI:17544"/>
        <dbReference type="ChEBI" id="CHEBI:30616"/>
        <dbReference type="ChEBI" id="CHEBI:43474"/>
        <dbReference type="ChEBI" id="CHEBI:83144"/>
        <dbReference type="ChEBI" id="CHEBI:83145"/>
        <dbReference type="ChEBI" id="CHEBI:456216"/>
        <dbReference type="EC" id="6.3.4.14"/>
    </reaction>
    <physiologicalReaction direction="left-to-right" evidence="6">
        <dbReference type="Rhea" id="RHEA:13502"/>
    </physiologicalReaction>
</comment>
<keyword evidence="3 7" id="KW-0547">Nucleotide-binding</keyword>
<dbReference type="STRING" id="640132.Srot_2412"/>
<keyword evidence="4 7" id="KW-0067">ATP-binding</keyword>
<evidence type="ECO:0000256" key="2">
    <source>
        <dbReference type="ARBA" id="ARBA00022598"/>
    </source>
</evidence>
<protein>
    <submittedName>
        <fullName evidence="12">Carbamoyl-phosphate synthase L chain ATP-binding protein</fullName>
    </submittedName>
</protein>
<dbReference type="InterPro" id="IPR011053">
    <property type="entry name" value="Single_hybrid_motif"/>
</dbReference>
<dbReference type="GO" id="GO:0004075">
    <property type="term" value="F:biotin carboxylase activity"/>
    <property type="evidence" value="ECO:0007669"/>
    <property type="project" value="UniProtKB-EC"/>
</dbReference>
<dbReference type="SUPFAM" id="SSF51230">
    <property type="entry name" value="Single hybrid motif"/>
    <property type="match status" value="1"/>
</dbReference>
<keyword evidence="2" id="KW-0436">Ligase</keyword>
<evidence type="ECO:0000259" key="9">
    <source>
        <dbReference type="PROSITE" id="PS50968"/>
    </source>
</evidence>
<name>D6ZAX0_SEGRD</name>
<dbReference type="Gene3D" id="2.40.50.100">
    <property type="match status" value="1"/>
</dbReference>
<dbReference type="Pfam" id="PF02785">
    <property type="entry name" value="Biotin_carb_C"/>
    <property type="match status" value="1"/>
</dbReference>
<dbReference type="PROSITE" id="PS00866">
    <property type="entry name" value="CPSASE_1"/>
    <property type="match status" value="1"/>
</dbReference>
<accession>D6ZAX0</accession>
<keyword evidence="5" id="KW-0092">Biotin</keyword>
<dbReference type="RefSeq" id="WP_013139306.1">
    <property type="nucleotide sequence ID" value="NC_014168.1"/>
</dbReference>
<dbReference type="OrthoDB" id="9760256at2"/>
<dbReference type="SUPFAM" id="SSF56059">
    <property type="entry name" value="Glutathione synthetase ATP-binding domain-like"/>
    <property type="match status" value="1"/>
</dbReference>
<dbReference type="PROSITE" id="PS00188">
    <property type="entry name" value="BIOTIN"/>
    <property type="match status" value="1"/>
</dbReference>
<dbReference type="eggNOG" id="COG4770">
    <property type="taxonomic scope" value="Bacteria"/>
</dbReference>
<dbReference type="CDD" id="cd06850">
    <property type="entry name" value="biotinyl_domain"/>
    <property type="match status" value="1"/>
</dbReference>
<feature type="domain" description="Biotin carboxylation" evidence="11">
    <location>
        <begin position="2"/>
        <end position="447"/>
    </location>
</feature>
<sequence>MAMTSVLVANRGEIACRVFHTCRRLGVATVAVFSDADAASPHVAEADSAVRLPGNAPADTYLRGDLIIDAAKRAGADAVHPGYGFLSENADFARAVREAGLTWIGPSPESIELMGSKIAAKERMAAVGVPIFTNLDPASVAEADFPVLVKASAGGGGRGMRVVRDVGELAAAVDSAAAEALSAFGSGAVFCEPYLQNAHHIEVQLMADRHGTVWAVGERECSLQRRHQKVVEEAPAPLVERIGPALRERLFEAARSGAKAIGYEGAGTFEFLVSENGDVRFLEMNTRLQVEHPVTEATTGLDLVELQLRVADGEALGPEPPKTRGHAIEVRLYAEDPANDYRPQTGVLRRFELEGAQFQGPSGRGGLRVDAGFASGSHVSPYYDAMLAKVIAYAPTRGEAARILRGALLRAKVHGLVTNRELLANILAEPEFLEGKTDTGYLDRIGLDTLAAPVADAQAIALSALAAAVADAKANQVANPVLAALPTGWRNLPSQLVQKAFITADGQEIAVRYRFERGRLLAPEHPDVALLDVRLGSGAAAHEVLFEAGGVLRRFAVSCAAADGGHDVFDVDSPLGPVALRRKPAFTDPADQIVAGSLIAPMPGSVIKLGAQVGERVRAGQPILWLEAMKMQHAVNSPADGTLVELDVAVGDQVNQGAMLARVEETNPAEEAGTQKRSTQ</sequence>
<dbReference type="EMBL" id="CP001958">
    <property type="protein sequence ID" value="ADG98856.1"/>
    <property type="molecule type" value="Genomic_DNA"/>
</dbReference>
<dbReference type="FunFam" id="3.40.50.20:FF:000010">
    <property type="entry name" value="Propionyl-CoA carboxylase subunit alpha"/>
    <property type="match status" value="1"/>
</dbReference>
<evidence type="ECO:0000256" key="3">
    <source>
        <dbReference type="ARBA" id="ARBA00022741"/>
    </source>
</evidence>
<dbReference type="PANTHER" id="PTHR18866">
    <property type="entry name" value="CARBOXYLASE:PYRUVATE/ACETYL-COA/PROPIONYL-COA CARBOXYLASE"/>
    <property type="match status" value="1"/>
</dbReference>
<feature type="domain" description="ATP-grasp" evidence="10">
    <location>
        <begin position="116"/>
        <end position="312"/>
    </location>
</feature>
<dbReference type="KEGG" id="srt:Srot_2412"/>
<dbReference type="SMART" id="SM00878">
    <property type="entry name" value="Biotin_carb_C"/>
    <property type="match status" value="1"/>
</dbReference>
<dbReference type="PROSITE" id="PS50968">
    <property type="entry name" value="BIOTINYL_LIPOYL"/>
    <property type="match status" value="1"/>
</dbReference>
<feature type="region of interest" description="Disordered" evidence="8">
    <location>
        <begin position="661"/>
        <end position="680"/>
    </location>
</feature>
<evidence type="ECO:0000259" key="10">
    <source>
        <dbReference type="PROSITE" id="PS50975"/>
    </source>
</evidence>
<dbReference type="Proteomes" id="UP000002247">
    <property type="component" value="Chromosome"/>
</dbReference>
<keyword evidence="13" id="KW-1185">Reference proteome</keyword>
<dbReference type="InterPro" id="IPR005479">
    <property type="entry name" value="CPAse_ATP-bd"/>
</dbReference>
<dbReference type="InterPro" id="IPR001882">
    <property type="entry name" value="Biotin_BS"/>
</dbReference>
<evidence type="ECO:0000313" key="13">
    <source>
        <dbReference type="Proteomes" id="UP000002247"/>
    </source>
</evidence>
<dbReference type="GO" id="GO:0005524">
    <property type="term" value="F:ATP binding"/>
    <property type="evidence" value="ECO:0007669"/>
    <property type="project" value="UniProtKB-UniRule"/>
</dbReference>
<proteinExistence type="predicted"/>
<dbReference type="InterPro" id="IPR011764">
    <property type="entry name" value="Biotin_carboxylation_dom"/>
</dbReference>
<dbReference type="InterPro" id="IPR011054">
    <property type="entry name" value="Rudment_hybrid_motif"/>
</dbReference>
<organism evidence="12 13">
    <name type="scientific">Segniliparus rotundus (strain ATCC BAA-972 / CDC 1076 / CIP 108378 / DSM 44985 / JCM 13578)</name>
    <dbReference type="NCBI Taxonomy" id="640132"/>
    <lineage>
        <taxon>Bacteria</taxon>
        <taxon>Bacillati</taxon>
        <taxon>Actinomycetota</taxon>
        <taxon>Actinomycetes</taxon>
        <taxon>Mycobacteriales</taxon>
        <taxon>Segniliparaceae</taxon>
        <taxon>Segniliparus</taxon>
    </lineage>
</organism>
<dbReference type="InterPro" id="IPR011761">
    <property type="entry name" value="ATP-grasp"/>
</dbReference>
<evidence type="ECO:0000256" key="1">
    <source>
        <dbReference type="ARBA" id="ARBA00001953"/>
    </source>
</evidence>
<evidence type="ECO:0000256" key="6">
    <source>
        <dbReference type="ARBA" id="ARBA00048501"/>
    </source>
</evidence>
<comment type="cofactor">
    <cofactor evidence="1">
        <name>biotin</name>
        <dbReference type="ChEBI" id="CHEBI:57586"/>
    </cofactor>
</comment>
<dbReference type="InterPro" id="IPR005481">
    <property type="entry name" value="BC-like_N"/>
</dbReference>
<dbReference type="PANTHER" id="PTHR18866:SF126">
    <property type="entry name" value="BIOTIN CARBOXYLASE"/>
    <property type="match status" value="1"/>
</dbReference>
<gene>
    <name evidence="12" type="ordered locus">Srot_2412</name>
</gene>
<dbReference type="SUPFAM" id="SSF52440">
    <property type="entry name" value="PreATP-grasp domain"/>
    <property type="match status" value="1"/>
</dbReference>
<dbReference type="Gene3D" id="3.30.470.20">
    <property type="entry name" value="ATP-grasp fold, B domain"/>
    <property type="match status" value="1"/>
</dbReference>
<evidence type="ECO:0000256" key="7">
    <source>
        <dbReference type="PROSITE-ProRule" id="PRU00409"/>
    </source>
</evidence>
<dbReference type="PROSITE" id="PS50979">
    <property type="entry name" value="BC"/>
    <property type="match status" value="1"/>
</dbReference>
<dbReference type="InterPro" id="IPR050856">
    <property type="entry name" value="Biotin_carboxylase_complex"/>
</dbReference>
<dbReference type="Pfam" id="PF02786">
    <property type="entry name" value="CPSase_L_D2"/>
    <property type="match status" value="1"/>
</dbReference>